<protein>
    <submittedName>
        <fullName evidence="2">Uncharacterized protein</fullName>
    </submittedName>
</protein>
<name>X1NZV5_9ZZZZ</name>
<dbReference type="EMBL" id="BARV01013585">
    <property type="protein sequence ID" value="GAI24184.1"/>
    <property type="molecule type" value="Genomic_DNA"/>
</dbReference>
<keyword evidence="1" id="KW-0472">Membrane</keyword>
<reference evidence="2" key="1">
    <citation type="journal article" date="2014" name="Front. Microbiol.">
        <title>High frequency of phylogenetically diverse reductive dehalogenase-homologous genes in deep subseafloor sedimentary metagenomes.</title>
        <authorList>
            <person name="Kawai M."/>
            <person name="Futagami T."/>
            <person name="Toyoda A."/>
            <person name="Takaki Y."/>
            <person name="Nishi S."/>
            <person name="Hori S."/>
            <person name="Arai W."/>
            <person name="Tsubouchi T."/>
            <person name="Morono Y."/>
            <person name="Uchiyama I."/>
            <person name="Ito T."/>
            <person name="Fujiyama A."/>
            <person name="Inagaki F."/>
            <person name="Takami H."/>
        </authorList>
    </citation>
    <scope>NUCLEOTIDE SEQUENCE</scope>
    <source>
        <strain evidence="2">Expedition CK06-06</strain>
    </source>
</reference>
<dbReference type="AlphaFoldDB" id="X1NZV5"/>
<keyword evidence="1" id="KW-0812">Transmembrane</keyword>
<evidence type="ECO:0000313" key="2">
    <source>
        <dbReference type="EMBL" id="GAI24184.1"/>
    </source>
</evidence>
<feature type="non-terminal residue" evidence="2">
    <location>
        <position position="1"/>
    </location>
</feature>
<proteinExistence type="predicted"/>
<comment type="caution">
    <text evidence="2">The sequence shown here is derived from an EMBL/GenBank/DDBJ whole genome shotgun (WGS) entry which is preliminary data.</text>
</comment>
<sequence length="41" mass="4415">VRIEAIGKALLPLMITGAVGLVAVALIIRKPAEKYLERART</sequence>
<evidence type="ECO:0000256" key="1">
    <source>
        <dbReference type="SAM" id="Phobius"/>
    </source>
</evidence>
<accession>X1NZV5</accession>
<gene>
    <name evidence="2" type="ORF">S06H3_24430</name>
</gene>
<organism evidence="2">
    <name type="scientific">marine sediment metagenome</name>
    <dbReference type="NCBI Taxonomy" id="412755"/>
    <lineage>
        <taxon>unclassified sequences</taxon>
        <taxon>metagenomes</taxon>
        <taxon>ecological metagenomes</taxon>
    </lineage>
</organism>
<keyword evidence="1" id="KW-1133">Transmembrane helix</keyword>
<feature type="transmembrane region" description="Helical" evidence="1">
    <location>
        <begin position="6"/>
        <end position="28"/>
    </location>
</feature>